<reference evidence="2" key="2">
    <citation type="submission" date="2023-05" db="EMBL/GenBank/DDBJ databases">
        <authorList>
            <consortium name="Lawrence Berkeley National Laboratory"/>
            <person name="Steindorff A."/>
            <person name="Hensen N."/>
            <person name="Bonometti L."/>
            <person name="Westerberg I."/>
            <person name="Brannstrom I.O."/>
            <person name="Guillou S."/>
            <person name="Cros-Aarteil S."/>
            <person name="Calhoun S."/>
            <person name="Haridas S."/>
            <person name="Kuo A."/>
            <person name="Mondo S."/>
            <person name="Pangilinan J."/>
            <person name="Riley R."/>
            <person name="Labutti K."/>
            <person name="Andreopoulos B."/>
            <person name="Lipzen A."/>
            <person name="Chen C."/>
            <person name="Yanf M."/>
            <person name="Daum C."/>
            <person name="Ng V."/>
            <person name="Clum A."/>
            <person name="Ohm R."/>
            <person name="Martin F."/>
            <person name="Silar P."/>
            <person name="Natvig D."/>
            <person name="Lalanne C."/>
            <person name="Gautier V."/>
            <person name="Ament-Velasquez S.L."/>
            <person name="Kruys A."/>
            <person name="Hutchinson M.I."/>
            <person name="Powell A.J."/>
            <person name="Barry K."/>
            <person name="Miller A.N."/>
            <person name="Grigoriev I.V."/>
            <person name="Debuchy R."/>
            <person name="Gladieux P."/>
            <person name="Thoren M.H."/>
            <person name="Johannesson H."/>
        </authorList>
    </citation>
    <scope>NUCLEOTIDE SEQUENCE</scope>
    <source>
        <strain evidence="2">CBS 990.96</strain>
    </source>
</reference>
<sequence length="450" mass="50699">MSSANRLARTRSLAFNGRPFSTSTSLRLKPSFNPTDPNHKFWWNLTQPSLKALFKHSTPSYTPNDINSHLSWFQYTAIPHLGPKPSPKTPLSSMLNWDGSPYRPQWNFCNNTSTVRLGFDATVSPHDVTLSDFAATSNDSNQDMTWANRLVASLSPDLQEKTPYINGGAAGNNPPQHFLAWSYKPGGKREFKPYFFPWRKSYSTGKTDSGVIYDAAEDIACLSGSENILRLNMIGIDCISFDKAPRLKVYALAQTNAFKFMRDVMTLGGRIEEKGEVGRGIECLRGVYDLIMGGEKIDEGKSKQLVHHHEVGVLKMSIVSWEMKVGREVPEVKIYVPLWHFAETEGEVVENVREIFKRVGWGEQAEMYGEALREVFPYVDFNKRAGIHGWMSFSYDDKKGPYATVYYVPRAKKANNLQEGIEVVDGIGKEVKFDFHPAAEGGRGYKYFAG</sequence>
<dbReference type="GO" id="GO:0016765">
    <property type="term" value="F:transferase activity, transferring alkyl or aryl (other than methyl) groups"/>
    <property type="evidence" value="ECO:0007669"/>
    <property type="project" value="InterPro"/>
</dbReference>
<keyword evidence="3" id="KW-1185">Reference proteome</keyword>
<protein>
    <submittedName>
        <fullName evidence="2">Tryptophan dimethylallyltransferase-domain-containing protein</fullName>
    </submittedName>
</protein>
<dbReference type="AlphaFoldDB" id="A0AAN7BQ59"/>
<proteinExistence type="predicted"/>
<organism evidence="2 3">
    <name type="scientific">Podospora fimiseda</name>
    <dbReference type="NCBI Taxonomy" id="252190"/>
    <lineage>
        <taxon>Eukaryota</taxon>
        <taxon>Fungi</taxon>
        <taxon>Dikarya</taxon>
        <taxon>Ascomycota</taxon>
        <taxon>Pezizomycotina</taxon>
        <taxon>Sordariomycetes</taxon>
        <taxon>Sordariomycetidae</taxon>
        <taxon>Sordariales</taxon>
        <taxon>Podosporaceae</taxon>
        <taxon>Podospora</taxon>
    </lineage>
</organism>
<gene>
    <name evidence="2" type="ORF">QBC38DRAFT_526676</name>
</gene>
<dbReference type="InterPro" id="IPR017795">
    <property type="entry name" value="ABBA_NscD-like"/>
</dbReference>
<dbReference type="Pfam" id="PF11991">
    <property type="entry name" value="Trp_DMAT"/>
    <property type="match status" value="1"/>
</dbReference>
<evidence type="ECO:0000313" key="2">
    <source>
        <dbReference type="EMBL" id="KAK4227426.1"/>
    </source>
</evidence>
<comment type="caution">
    <text evidence="2">The sequence shown here is derived from an EMBL/GenBank/DDBJ whole genome shotgun (WGS) entry which is preliminary data.</text>
</comment>
<accession>A0AAN7BQ59</accession>
<dbReference type="PANTHER" id="PTHR40627">
    <property type="entry name" value="INDOLE PRENYLTRANSFERASE TDIB-RELATED"/>
    <property type="match status" value="1"/>
</dbReference>
<reference evidence="2" key="1">
    <citation type="journal article" date="2023" name="Mol. Phylogenet. Evol.">
        <title>Genome-scale phylogeny and comparative genomics of the fungal order Sordariales.</title>
        <authorList>
            <person name="Hensen N."/>
            <person name="Bonometti L."/>
            <person name="Westerberg I."/>
            <person name="Brannstrom I.O."/>
            <person name="Guillou S."/>
            <person name="Cros-Aarteil S."/>
            <person name="Calhoun S."/>
            <person name="Haridas S."/>
            <person name="Kuo A."/>
            <person name="Mondo S."/>
            <person name="Pangilinan J."/>
            <person name="Riley R."/>
            <person name="LaButti K."/>
            <person name="Andreopoulos B."/>
            <person name="Lipzen A."/>
            <person name="Chen C."/>
            <person name="Yan M."/>
            <person name="Daum C."/>
            <person name="Ng V."/>
            <person name="Clum A."/>
            <person name="Steindorff A."/>
            <person name="Ohm R.A."/>
            <person name="Martin F."/>
            <person name="Silar P."/>
            <person name="Natvig D.O."/>
            <person name="Lalanne C."/>
            <person name="Gautier V."/>
            <person name="Ament-Velasquez S.L."/>
            <person name="Kruys A."/>
            <person name="Hutchinson M.I."/>
            <person name="Powell A.J."/>
            <person name="Barry K."/>
            <person name="Miller A.N."/>
            <person name="Grigoriev I.V."/>
            <person name="Debuchy R."/>
            <person name="Gladieux P."/>
            <person name="Hiltunen Thoren M."/>
            <person name="Johannesson H."/>
        </authorList>
    </citation>
    <scope>NUCLEOTIDE SEQUENCE</scope>
    <source>
        <strain evidence="2">CBS 990.96</strain>
    </source>
</reference>
<dbReference type="NCBIfam" id="TIGR03429">
    <property type="entry name" value="arom_pren_DMATS"/>
    <property type="match status" value="1"/>
</dbReference>
<dbReference type="PANTHER" id="PTHR40627:SF5">
    <property type="entry name" value="INDOLE PRENYLTRANSFERASE TDIB"/>
    <property type="match status" value="1"/>
</dbReference>
<dbReference type="SFLD" id="SFLDS00036">
    <property type="entry name" value="Aromatic_Prenyltransferase"/>
    <property type="match status" value="1"/>
</dbReference>
<keyword evidence="1" id="KW-0808">Transferase</keyword>
<dbReference type="Proteomes" id="UP001301958">
    <property type="component" value="Unassembled WGS sequence"/>
</dbReference>
<dbReference type="EMBL" id="MU865331">
    <property type="protein sequence ID" value="KAK4227426.1"/>
    <property type="molecule type" value="Genomic_DNA"/>
</dbReference>
<evidence type="ECO:0000313" key="3">
    <source>
        <dbReference type="Proteomes" id="UP001301958"/>
    </source>
</evidence>
<dbReference type="GO" id="GO:0009820">
    <property type="term" value="P:alkaloid metabolic process"/>
    <property type="evidence" value="ECO:0007669"/>
    <property type="project" value="InterPro"/>
</dbReference>
<dbReference type="CDD" id="cd13929">
    <property type="entry name" value="PT-DMATS_CymD"/>
    <property type="match status" value="1"/>
</dbReference>
<evidence type="ECO:0000256" key="1">
    <source>
        <dbReference type="ARBA" id="ARBA00022679"/>
    </source>
</evidence>
<name>A0AAN7BQ59_9PEZI</name>
<dbReference type="InterPro" id="IPR033964">
    <property type="entry name" value="ABBA"/>
</dbReference>